<feature type="coiled-coil region" evidence="3">
    <location>
        <begin position="153"/>
        <end position="201"/>
    </location>
</feature>
<protein>
    <recommendedName>
        <fullName evidence="5">Ig-like domain-containing protein</fullName>
    </recommendedName>
</protein>
<dbReference type="FunFam" id="2.60.40.10:FF:000707">
    <property type="entry name" value="Obscurin, cytoskeletal calmodulin and titin-interacting RhoGEF"/>
    <property type="match status" value="1"/>
</dbReference>
<dbReference type="Proteomes" id="UP001432322">
    <property type="component" value="Unassembled WGS sequence"/>
</dbReference>
<dbReference type="SMART" id="SM00408">
    <property type="entry name" value="IGc2"/>
    <property type="match status" value="7"/>
</dbReference>
<feature type="compositionally biased region" description="Low complexity" evidence="4">
    <location>
        <begin position="287"/>
        <end position="328"/>
    </location>
</feature>
<dbReference type="GO" id="GO:0004674">
    <property type="term" value="F:protein serine/threonine kinase activity"/>
    <property type="evidence" value="ECO:0007669"/>
    <property type="project" value="UniProtKB-KW"/>
</dbReference>
<dbReference type="FunFam" id="2.60.40.10:FF:000080">
    <property type="entry name" value="Myosin light chain kinase, smooth muscle"/>
    <property type="match status" value="1"/>
</dbReference>
<dbReference type="InterPro" id="IPR003599">
    <property type="entry name" value="Ig_sub"/>
</dbReference>
<evidence type="ECO:0000313" key="7">
    <source>
        <dbReference type="Proteomes" id="UP001432322"/>
    </source>
</evidence>
<dbReference type="InterPro" id="IPR013783">
    <property type="entry name" value="Ig-like_fold"/>
</dbReference>
<feature type="domain" description="Ig-like" evidence="5">
    <location>
        <begin position="49"/>
        <end position="138"/>
    </location>
</feature>
<dbReference type="PANTHER" id="PTHR47633:SF4">
    <property type="entry name" value="MYOPALLADIN ISOFORM X1"/>
    <property type="match status" value="1"/>
</dbReference>
<dbReference type="FunFam" id="2.60.40.10:FF:001850">
    <property type="entry name" value="KETtiN (Drosophila actin-binding) homolog"/>
    <property type="match status" value="1"/>
</dbReference>
<feature type="compositionally biased region" description="Basic and acidic residues" evidence="4">
    <location>
        <begin position="270"/>
        <end position="280"/>
    </location>
</feature>
<evidence type="ECO:0000256" key="3">
    <source>
        <dbReference type="SAM" id="Coils"/>
    </source>
</evidence>
<reference evidence="6" key="1">
    <citation type="submission" date="2023-10" db="EMBL/GenBank/DDBJ databases">
        <title>Genome assembly of Pristionchus species.</title>
        <authorList>
            <person name="Yoshida K."/>
            <person name="Sommer R.J."/>
        </authorList>
    </citation>
    <scope>NUCLEOTIDE SEQUENCE</scope>
    <source>
        <strain evidence="6">RS5133</strain>
    </source>
</reference>
<gene>
    <name evidence="6" type="ORF">PFISCL1PPCAC_1217</name>
</gene>
<feature type="region of interest" description="Disordered" evidence="4">
    <location>
        <begin position="270"/>
        <end position="369"/>
    </location>
</feature>
<comment type="caution">
    <text evidence="6">The sequence shown here is derived from an EMBL/GenBank/DDBJ whole genome shotgun (WGS) entry which is preliminary data.</text>
</comment>
<proteinExistence type="inferred from homology"/>
<dbReference type="InterPro" id="IPR003598">
    <property type="entry name" value="Ig_sub2"/>
</dbReference>
<feature type="domain" description="Ig-like" evidence="5">
    <location>
        <begin position="1757"/>
        <end position="1832"/>
    </location>
</feature>
<dbReference type="FunFam" id="2.60.40.10:FF:000962">
    <property type="entry name" value="titin isoform X1"/>
    <property type="match status" value="5"/>
</dbReference>
<feature type="compositionally biased region" description="Polar residues" evidence="4">
    <location>
        <begin position="1"/>
        <end position="30"/>
    </location>
</feature>
<evidence type="ECO:0000256" key="4">
    <source>
        <dbReference type="SAM" id="MobiDB-lite"/>
    </source>
</evidence>
<keyword evidence="3" id="KW-0175">Coiled coil</keyword>
<organism evidence="6 7">
    <name type="scientific">Pristionchus fissidentatus</name>
    <dbReference type="NCBI Taxonomy" id="1538716"/>
    <lineage>
        <taxon>Eukaryota</taxon>
        <taxon>Metazoa</taxon>
        <taxon>Ecdysozoa</taxon>
        <taxon>Nematoda</taxon>
        <taxon>Chromadorea</taxon>
        <taxon>Rhabditida</taxon>
        <taxon>Rhabditina</taxon>
        <taxon>Diplogasteromorpha</taxon>
        <taxon>Diplogasteroidea</taxon>
        <taxon>Neodiplogasteridae</taxon>
        <taxon>Pristionchus</taxon>
    </lineage>
</organism>
<sequence>RPLQQWQQPAAVSNRGATLSDADSSWGISESETEPELAALDPRGGGFKPIIRQPLRGLRLTEGTDAILQANIVGTPKPQVAWLKNGRPLQLSGPRMQMSYKGAMALLKINLVNVEDAGDYTVIADNRHGKTDSTARVEVYPLTSPVNQPPPQRDLEEARLREAAERQRQLQHEYARLEAERQRLAQQAERERQERLLLERERAERVLLDRERDARDRAAEQERLLLVQQRERDERVQREREQAIWLREEQSRQQRARQETQERDLLERARAAREQEEVRRRQQQHASPYQLQYQSQPQQQQYQQQSVQPQQQVQQVQQQQQHSQPSPQLAWRQQSNREESLRQQQSQAHRVPVQQVQQQQEQSNFVDRSPHNTFVQQNYYRPPTQTEYAVDPEEVGRPYFYRTQHELTDSYQQNPQYHEMFRKAQQQQQAQANATPQQGSAGKPGMNGSAATAAANGSAAAGKGGVANNGPAAGRKPPQFLVQPQAVTAKTGDQVMFTAKASGDPLPQISFSRADGKPMQQGRVRTEVFADGSARMTVDKVEAGDADTYVCIASNPAGSIQSRFTLNVMEAQTTSAPSFVTRFQSVSLYEGDSVKLYAKANSNDTEFAWFHDDVKITSGGPHYKIETSGAETALCIGEVSMAEGGWYRCDATNSHGTTQLKGRVVVQSRAKLGQNAREQITLRKVDRRNARSPAVQVDVSQSKSAPAFQGSLQSSQLVEGQTARLEVKFGPQDDPNLKIAWLKDGKAILASSRVITVSDFGVALLEISPVTSADAGEYTVVAVNPLGESRQSAVLNVIGHGRGQAMPNQANTFGGSAYAAAGQAGQQHIDLPNFLTDLRSQELFEGSNLHLEAKLVPINDPSLKVEWFLNGKPLAASGRVQQQYMHGFATLDIQEISMADGGTITARASNAVGVSENNADLVIHPRHNLQQSEGRQLDVEDVRELQFAHSKNDEAPRFLSNLADYYCPEELGRSHFEAAIAPVNDPSLKVTWLKDGHPLPNANRIQTNHNFGRVSLILHPTYPEDQGVYSCILHSVHGKAQSQATLKTSQTPSLQMDTRHEGSMHIIGYLDGHQVHIGPQSVERPEETQSLEAPRFARALATKVEAHENEPVHFEARLQPASDVKMTVEWYHNGAPLPAAHRFRPMFDFGYVALDILYAYPEDSGVYELVARNELGETKCQLELVVTGDKVQYLDPHHPESLSRIEQLEQNRMRGLPEIEDRGCDSAPQFIGDLRDIAINEHEDIHLDLRVNPINDPTMRVEWFVNGAPLLTGSRVKALYELGFVALDIKGAIAEDSGTYVCKVTNALGEASKQCQITVAPSGTILSDTQHEDSLDKINYLENLNKYGRVEIEDSGPDSAPVFVVQMQDPGQIEEGEQVHLECQVKPYNDNSLRVQWLKDGQPIATGHRFRTFYDFGFVSLDILGALAQDAGVYTCHAINALGEAQTDAQFTVLSKDAIIGHSQHPSSYAKIQEMEAPKPAAPEQPDAERTAPSFVKQLGPAVSVLEGDSVYLEAQVVPTDDNSMTYEWLLNGAPLMKSHRYALSYDFGYVALNILYCFPEDSGEYTLVVRNDKGEARSAVNIDCQMKGSLFTDSFHPNSIHKINQLEQPQMRAEPVPDAERVAPSIVKPLPPRMDTLHESQTLHLEAQISPIDDNSLIVYWMKDGAPLPASSRYRILNDFGFASLDIDYIRAEDAGTYSLVVRNDKGQAETATTFEVERLKGIISDTAHPESLRRIQEIEALKPAVPSEADAPPEPPSFPQPLSGPTEVLKEGQSVHMDCVVQPINDPNLKIEWFFNGNPLQFGSRIRMIHDFGYVGLEFLHVHPEDSGVY</sequence>
<feature type="non-terminal residue" evidence="6">
    <location>
        <position position="1"/>
    </location>
</feature>
<accession>A0AAV5URX3</accession>
<dbReference type="Pfam" id="PF07679">
    <property type="entry name" value="I-set"/>
    <property type="match status" value="12"/>
</dbReference>
<evidence type="ECO:0000256" key="1">
    <source>
        <dbReference type="ARBA" id="ARBA00006692"/>
    </source>
</evidence>
<feature type="compositionally biased region" description="Low complexity" evidence="4">
    <location>
        <begin position="424"/>
        <end position="438"/>
    </location>
</feature>
<feature type="region of interest" description="Disordered" evidence="4">
    <location>
        <begin position="422"/>
        <end position="454"/>
    </location>
</feature>
<dbReference type="InterPro" id="IPR036179">
    <property type="entry name" value="Ig-like_dom_sf"/>
</dbReference>
<feature type="domain" description="Ig-like" evidence="5">
    <location>
        <begin position="478"/>
        <end position="567"/>
    </location>
</feature>
<dbReference type="InterPro" id="IPR013098">
    <property type="entry name" value="Ig_I-set"/>
</dbReference>
<feature type="domain" description="Ig-like" evidence="5">
    <location>
        <begin position="1228"/>
        <end position="1318"/>
    </location>
</feature>
<feature type="non-terminal residue" evidence="6">
    <location>
        <position position="1832"/>
    </location>
</feature>
<feature type="domain" description="Ig-like" evidence="5">
    <location>
        <begin position="1625"/>
        <end position="1717"/>
    </location>
</feature>
<dbReference type="SMART" id="SM00409">
    <property type="entry name" value="IG"/>
    <property type="match status" value="11"/>
</dbReference>
<feature type="compositionally biased region" description="Low complexity" evidence="4">
    <location>
        <begin position="351"/>
        <end position="362"/>
    </location>
</feature>
<feature type="domain" description="Ig-like" evidence="5">
    <location>
        <begin position="577"/>
        <end position="665"/>
    </location>
</feature>
<dbReference type="PANTHER" id="PTHR47633">
    <property type="entry name" value="IMMUNOGLOBULIN"/>
    <property type="match status" value="1"/>
</dbReference>
<dbReference type="PROSITE" id="PS50835">
    <property type="entry name" value="IG_LIKE"/>
    <property type="match status" value="11"/>
</dbReference>
<feature type="domain" description="Ig-like" evidence="5">
    <location>
        <begin position="706"/>
        <end position="796"/>
    </location>
</feature>
<feature type="domain" description="Ig-like" evidence="5">
    <location>
        <begin position="832"/>
        <end position="922"/>
    </location>
</feature>
<dbReference type="FunFam" id="2.60.40.10:FF:002429">
    <property type="entry name" value="KETtiN (Drosophila actin-binding) homolog"/>
    <property type="match status" value="1"/>
</dbReference>
<evidence type="ECO:0000313" key="6">
    <source>
        <dbReference type="EMBL" id="GMT09920.1"/>
    </source>
</evidence>
<dbReference type="CDD" id="cd00096">
    <property type="entry name" value="Ig"/>
    <property type="match status" value="3"/>
</dbReference>
<feature type="region of interest" description="Disordered" evidence="4">
    <location>
        <begin position="1"/>
        <end position="45"/>
    </location>
</feature>
<evidence type="ECO:0000259" key="5">
    <source>
        <dbReference type="PROSITE" id="PS50835"/>
    </source>
</evidence>
<evidence type="ECO:0000256" key="2">
    <source>
        <dbReference type="ARBA" id="ARBA00023319"/>
    </source>
</evidence>
<keyword evidence="2" id="KW-0393">Immunoglobulin domain</keyword>
<name>A0AAV5URX3_9BILA</name>
<feature type="region of interest" description="Disordered" evidence="4">
    <location>
        <begin position="459"/>
        <end position="478"/>
    </location>
</feature>
<dbReference type="FunFam" id="2.60.40.10:FF:000119">
    <property type="entry name" value="Sallimus, isoform P"/>
    <property type="match status" value="2"/>
</dbReference>
<feature type="domain" description="Ig-like" evidence="5">
    <location>
        <begin position="1493"/>
        <end position="1584"/>
    </location>
</feature>
<dbReference type="SUPFAM" id="SSF48726">
    <property type="entry name" value="Immunoglobulin"/>
    <property type="match status" value="12"/>
</dbReference>
<feature type="domain" description="Ig-like" evidence="5">
    <location>
        <begin position="967"/>
        <end position="1047"/>
    </location>
</feature>
<dbReference type="EMBL" id="BTSY01000001">
    <property type="protein sequence ID" value="GMT09920.1"/>
    <property type="molecule type" value="Genomic_DNA"/>
</dbReference>
<keyword evidence="7" id="KW-1185">Reference proteome</keyword>
<feature type="domain" description="Ig-like" evidence="5">
    <location>
        <begin position="1361"/>
        <end position="1452"/>
    </location>
</feature>
<comment type="similarity">
    <text evidence="1">Belongs to the protein kinase superfamily. CAMK Ser/Thr protein kinase family.</text>
</comment>
<dbReference type="Gene3D" id="2.60.40.10">
    <property type="entry name" value="Immunoglobulins"/>
    <property type="match status" value="12"/>
</dbReference>
<dbReference type="InterPro" id="IPR007110">
    <property type="entry name" value="Ig-like_dom"/>
</dbReference>